<reference evidence="1" key="1">
    <citation type="submission" date="2022-04" db="EMBL/GenBank/DDBJ databases">
        <authorList>
            <person name="Ren T."/>
        </authorList>
    </citation>
    <scope>NUCLEOTIDE SEQUENCE</scope>
    <source>
        <strain evidence="1">F63249</strain>
    </source>
</reference>
<keyword evidence="2" id="KW-1185">Reference proteome</keyword>
<accession>A0ABT0H415</accession>
<sequence length="790" mass="89403">MKPSFSIICFRISLLFLCIFSFLTGFSQENTNVIESYATYSKLPREIAYVHLNKSIYIKGECIGFSAYILDKNTKKPSSITTNLYCTVSNKDRSIVKSQMIKVNNGYAVGTFDVNEDFTSGDYKFMAYTNWMKNFDEQNIFVESIKIIDPETDNIIKSETIENNLDAQFLPEGGHLVADIQNTIGIVVKNTEGFGVPQITGEILDNTNTAVSSFKTNDLGIGRVLLTPIIGQSYTAKIEHLGKTFNFNISDIKPRGIALSLTDLGKNVAIKLSTNTSTLSDIKNNTYKLAIHNGNEMKVIDFGFENLDVLKLIKKQDLNPGINIFTVFDKTNKPLLERLYFNHDKVNIRSVNNPKVSKDFDSLKVSFSVNQLSANTKHNMSVSVLHSDTKSYGSHQNIASYTLLQPYVNGYIENGAYYFQNIDRKKKYELDNLLITQGWSSYDWNTIFNKPPTNTFVFENGIGFQANINSKKSNQFLMFALRESKGDVFVVGDSEKSFIKTGLFPSDNEKLNIGEINSKGKMDEPNLYIQFSPSKIPEYINSYKVLKPNSIPYTVATQIQPFASSILDGTQELDEVLIEAKREETRMEQLERRAAGTLDFFDDRKRRSNRTLAQYLSRKGFVTSDYGGILTITVRNPLTPNNTTPVVYLNGSLLSDFGFLATFDMNSVDYIEINKSGVGEGMRGGAGVIKLWTDPNIQFRSQYGENYKDYEFPLTFSKAKTFYTPKYNFYKSQFFKEYGVVGWKPKVVLDTDGIARFQVFDTSNDYIKIFVEGIDNDGNFIIDEKIITVN</sequence>
<gene>
    <name evidence="1" type="ORF">MUY34_00740</name>
</gene>
<comment type="caution">
    <text evidence="1">The sequence shown here is derived from an EMBL/GenBank/DDBJ whole genome shotgun (WGS) entry which is preliminary data.</text>
</comment>
<dbReference type="RefSeq" id="WP_248411541.1">
    <property type="nucleotide sequence ID" value="NZ_JALPQF010000001.1"/>
</dbReference>
<dbReference type="EMBL" id="JALPQF010000001">
    <property type="protein sequence ID" value="MCK8479121.1"/>
    <property type="molecule type" value="Genomic_DNA"/>
</dbReference>
<evidence type="ECO:0008006" key="3">
    <source>
        <dbReference type="Google" id="ProtNLM"/>
    </source>
</evidence>
<organism evidence="1 2">
    <name type="scientific">Psychroserpens algicola</name>
    <dbReference type="NCBI Taxonomy" id="1719034"/>
    <lineage>
        <taxon>Bacteria</taxon>
        <taxon>Pseudomonadati</taxon>
        <taxon>Bacteroidota</taxon>
        <taxon>Flavobacteriia</taxon>
        <taxon>Flavobacteriales</taxon>
        <taxon>Flavobacteriaceae</taxon>
        <taxon>Psychroserpens</taxon>
    </lineage>
</organism>
<dbReference type="Proteomes" id="UP001203687">
    <property type="component" value="Unassembled WGS sequence"/>
</dbReference>
<proteinExistence type="predicted"/>
<evidence type="ECO:0000313" key="2">
    <source>
        <dbReference type="Proteomes" id="UP001203687"/>
    </source>
</evidence>
<name>A0ABT0H415_9FLAO</name>
<dbReference type="Gene3D" id="2.60.40.1930">
    <property type="match status" value="1"/>
</dbReference>
<protein>
    <recommendedName>
        <fullName evidence="3">TonB-dependent receptor plug domain-containing protein</fullName>
    </recommendedName>
</protein>
<evidence type="ECO:0000313" key="1">
    <source>
        <dbReference type="EMBL" id="MCK8479121.1"/>
    </source>
</evidence>